<organism evidence="8 9">
    <name type="scientific">Halorientalis persicus</name>
    <dbReference type="NCBI Taxonomy" id="1367881"/>
    <lineage>
        <taxon>Archaea</taxon>
        <taxon>Methanobacteriati</taxon>
        <taxon>Methanobacteriota</taxon>
        <taxon>Stenosarchaea group</taxon>
        <taxon>Halobacteria</taxon>
        <taxon>Halobacteriales</taxon>
        <taxon>Haloarculaceae</taxon>
        <taxon>Halorientalis</taxon>
    </lineage>
</organism>
<dbReference type="PANTHER" id="PTHR15910:SF1">
    <property type="entry name" value="ARCHAEMETZINCIN-2"/>
    <property type="match status" value="1"/>
</dbReference>
<feature type="binding site" evidence="6">
    <location>
        <position position="286"/>
    </location>
    <ligand>
        <name>Zn(2+)</name>
        <dbReference type="ChEBI" id="CHEBI:29105"/>
        <label>1</label>
        <note>catalytic</note>
    </ligand>
</feature>
<dbReference type="InterPro" id="IPR012091">
    <property type="entry name" value="Pept_M54_archaemetzncn_arc/bac"/>
</dbReference>
<gene>
    <name evidence="6" type="primary">amzA</name>
    <name evidence="8" type="ORF">SAMN05216388_1007116</name>
</gene>
<dbReference type="CDD" id="cd11375">
    <property type="entry name" value="Peptidase_M54"/>
    <property type="match status" value="1"/>
</dbReference>
<dbReference type="EC" id="3.4.-.-" evidence="6"/>
<dbReference type="GO" id="GO:0006508">
    <property type="term" value="P:proteolysis"/>
    <property type="evidence" value="ECO:0007669"/>
    <property type="project" value="UniProtKB-UniRule"/>
</dbReference>
<name>A0A1H8LF82_9EURY</name>
<reference evidence="9" key="1">
    <citation type="submission" date="2016-10" db="EMBL/GenBank/DDBJ databases">
        <authorList>
            <person name="Varghese N."/>
            <person name="Submissions S."/>
        </authorList>
    </citation>
    <scope>NUCLEOTIDE SEQUENCE [LARGE SCALE GENOMIC DNA]</scope>
    <source>
        <strain evidence="9">IBRC-M 10043</strain>
    </source>
</reference>
<dbReference type="NCBIfam" id="NF033823">
    <property type="entry name" value="archmetzin"/>
    <property type="match status" value="1"/>
</dbReference>
<dbReference type="SUPFAM" id="SSF55486">
    <property type="entry name" value="Metalloproteases ('zincins'), catalytic domain"/>
    <property type="match status" value="1"/>
</dbReference>
<comment type="subunit">
    <text evidence="6">Monomer.</text>
</comment>
<feature type="binding site" evidence="6">
    <location>
        <position position="290"/>
    </location>
    <ligand>
        <name>Zn(2+)</name>
        <dbReference type="ChEBI" id="CHEBI:29105"/>
        <label>1</label>
        <note>catalytic</note>
    </ligand>
</feature>
<evidence type="ECO:0000256" key="2">
    <source>
        <dbReference type="ARBA" id="ARBA00022723"/>
    </source>
</evidence>
<keyword evidence="1 6" id="KW-0645">Protease</keyword>
<keyword evidence="9" id="KW-1185">Reference proteome</keyword>
<feature type="binding site" evidence="6">
    <location>
        <position position="297"/>
    </location>
    <ligand>
        <name>Zn(2+)</name>
        <dbReference type="ChEBI" id="CHEBI:29105"/>
        <label>2</label>
    </ligand>
</feature>
<dbReference type="Pfam" id="PF07998">
    <property type="entry name" value="Peptidase_M54"/>
    <property type="match status" value="1"/>
</dbReference>
<evidence type="ECO:0000313" key="8">
    <source>
        <dbReference type="EMBL" id="SEO03820.1"/>
    </source>
</evidence>
<feature type="compositionally biased region" description="Polar residues" evidence="7">
    <location>
        <begin position="1"/>
        <end position="10"/>
    </location>
</feature>
<feature type="binding site" evidence="6">
    <location>
        <position position="321"/>
    </location>
    <ligand>
        <name>Zn(2+)</name>
        <dbReference type="ChEBI" id="CHEBI:29105"/>
        <label>2</label>
    </ligand>
</feature>
<evidence type="ECO:0000256" key="5">
    <source>
        <dbReference type="ARBA" id="ARBA00023049"/>
    </source>
</evidence>
<feature type="binding site" evidence="6">
    <location>
        <position position="302"/>
    </location>
    <ligand>
        <name>Zn(2+)</name>
        <dbReference type="ChEBI" id="CHEBI:29105"/>
        <label>2</label>
    </ligand>
</feature>
<dbReference type="GO" id="GO:0008237">
    <property type="term" value="F:metallopeptidase activity"/>
    <property type="evidence" value="ECO:0007669"/>
    <property type="project" value="UniProtKB-UniRule"/>
</dbReference>
<comment type="cofactor">
    <cofactor evidence="6">
        <name>Zn(2+)</name>
        <dbReference type="ChEBI" id="CHEBI:29105"/>
    </cofactor>
    <text evidence="6">Binds 2 Zn(2+) ions per subunit. One is catalytic, whereas the other seems to have a structural role.</text>
</comment>
<evidence type="ECO:0000256" key="3">
    <source>
        <dbReference type="ARBA" id="ARBA00022801"/>
    </source>
</evidence>
<feature type="binding site" evidence="6">
    <location>
        <position position="324"/>
    </location>
    <ligand>
        <name>Zn(2+)</name>
        <dbReference type="ChEBI" id="CHEBI:29105"/>
        <label>2</label>
    </ligand>
</feature>
<evidence type="ECO:0000256" key="6">
    <source>
        <dbReference type="HAMAP-Rule" id="MF_01842"/>
    </source>
</evidence>
<dbReference type="EMBL" id="FOCX01000007">
    <property type="protein sequence ID" value="SEO03820.1"/>
    <property type="molecule type" value="Genomic_DNA"/>
</dbReference>
<dbReference type="AlphaFoldDB" id="A0A1H8LF82"/>
<dbReference type="GO" id="GO:0008270">
    <property type="term" value="F:zinc ion binding"/>
    <property type="evidence" value="ECO:0007669"/>
    <property type="project" value="UniProtKB-UniRule"/>
</dbReference>
<protein>
    <recommendedName>
        <fullName evidence="6">Archaemetzincin</fullName>
        <ecNumber evidence="6">3.4.-.-</ecNumber>
    </recommendedName>
</protein>
<feature type="active site" description="Proton acceptor" evidence="6">
    <location>
        <position position="287"/>
    </location>
</feature>
<keyword evidence="2 6" id="KW-0479">Metal-binding</keyword>
<dbReference type="Proteomes" id="UP000198775">
    <property type="component" value="Unassembled WGS sequence"/>
</dbReference>
<feature type="region of interest" description="Disordered" evidence="7">
    <location>
        <begin position="1"/>
        <end position="54"/>
    </location>
</feature>
<comment type="similarity">
    <text evidence="6">Belongs to the peptidase M54 family.</text>
</comment>
<sequence>MCHHTTQSAGSGVVGHEQRPTGPGEGLAGNRHQRRVTTQRGEQKVRTGLASDGAGGSVEFRRQIQRVDGVGVGVDGGVGVGHVVADESDARGNRTVVHVGGGDGTVPVSQGGGDGGAMPHADLHEGVVDGQSVDEGGVTSVGHGGMFMGRPVICVGMHVDIVPVGEVAAPVKREASAGLRTVYDCEVTVHDAQPVPDGSYDANRDQFRAEEFIELASHVGSGEKNIAITPKDLFYRRRNYVFGLAYLDGNGSVISTYRLQTSSDGGFSNRSAEDIFSDRVRKEVVHEIGHTLGLEHCDNKRCVMNFSPTVREVDVKEENLCGTCQRQVL</sequence>
<dbReference type="InterPro" id="IPR024079">
    <property type="entry name" value="MetalloPept_cat_dom_sf"/>
</dbReference>
<evidence type="ECO:0000256" key="4">
    <source>
        <dbReference type="ARBA" id="ARBA00022833"/>
    </source>
</evidence>
<feature type="binding site" evidence="6">
    <location>
        <position position="296"/>
    </location>
    <ligand>
        <name>Zn(2+)</name>
        <dbReference type="ChEBI" id="CHEBI:29105"/>
        <label>1</label>
        <note>catalytic</note>
    </ligand>
</feature>
<dbReference type="InterPro" id="IPR012962">
    <property type="entry name" value="Pept_M54_archaemetzincn"/>
</dbReference>
<comment type="function">
    <text evidence="6">Probable zinc metalloprotease whose natural substrate is unknown.</text>
</comment>
<keyword evidence="3 6" id="KW-0378">Hydrolase</keyword>
<evidence type="ECO:0000256" key="7">
    <source>
        <dbReference type="SAM" id="MobiDB-lite"/>
    </source>
</evidence>
<proteinExistence type="inferred from homology"/>
<keyword evidence="5 6" id="KW-0482">Metalloprotease</keyword>
<dbReference type="HAMAP" id="MF_01842">
    <property type="entry name" value="Archaemetzincin"/>
    <property type="match status" value="1"/>
</dbReference>
<evidence type="ECO:0000313" key="9">
    <source>
        <dbReference type="Proteomes" id="UP000198775"/>
    </source>
</evidence>
<keyword evidence="4 6" id="KW-0862">Zinc</keyword>
<accession>A0A1H8LF82</accession>
<dbReference type="PANTHER" id="PTHR15910">
    <property type="entry name" value="ARCHAEMETZINCIN"/>
    <property type="match status" value="1"/>
</dbReference>
<dbReference type="Gene3D" id="3.40.390.10">
    <property type="entry name" value="Collagenase (Catalytic Domain)"/>
    <property type="match status" value="1"/>
</dbReference>
<evidence type="ECO:0000256" key="1">
    <source>
        <dbReference type="ARBA" id="ARBA00022670"/>
    </source>
</evidence>